<keyword evidence="2" id="KW-1185">Reference proteome</keyword>
<name>A0A8H6KNG3_9PEZI</name>
<accession>A0A8H6KNG3</accession>
<evidence type="ECO:0000313" key="1">
    <source>
        <dbReference type="EMBL" id="KAF6834565.1"/>
    </source>
</evidence>
<proteinExistence type="predicted"/>
<dbReference type="Proteomes" id="UP000654918">
    <property type="component" value="Unassembled WGS sequence"/>
</dbReference>
<organism evidence="1 2">
    <name type="scientific">Colletotrichum plurivorum</name>
    <dbReference type="NCBI Taxonomy" id="2175906"/>
    <lineage>
        <taxon>Eukaryota</taxon>
        <taxon>Fungi</taxon>
        <taxon>Dikarya</taxon>
        <taxon>Ascomycota</taxon>
        <taxon>Pezizomycotina</taxon>
        <taxon>Sordariomycetes</taxon>
        <taxon>Hypocreomycetidae</taxon>
        <taxon>Glomerellales</taxon>
        <taxon>Glomerellaceae</taxon>
        <taxon>Colletotrichum</taxon>
        <taxon>Colletotrichum orchidearum species complex</taxon>
    </lineage>
</organism>
<dbReference type="AlphaFoldDB" id="A0A8H6KNG3"/>
<protein>
    <submittedName>
        <fullName evidence="1">Uncharacterized protein</fullName>
    </submittedName>
</protein>
<evidence type="ECO:0000313" key="2">
    <source>
        <dbReference type="Proteomes" id="UP000654918"/>
    </source>
</evidence>
<sequence length="113" mass="12720">MTDPEFEAFWTDRIGRAVPHRRSAATLCAAWTKVTAVVEQFVNFLAQENRFRRTSAEDEELVQRSLIGHFSDELACGVSTALPRLLIPRRRGTSRLPLLFLVTRPVLVPTSGP</sequence>
<comment type="caution">
    <text evidence="1">The sequence shown here is derived from an EMBL/GenBank/DDBJ whole genome shotgun (WGS) entry which is preliminary data.</text>
</comment>
<dbReference type="EMBL" id="WIGO01000047">
    <property type="protein sequence ID" value="KAF6834565.1"/>
    <property type="molecule type" value="Genomic_DNA"/>
</dbReference>
<gene>
    <name evidence="1" type="ORF">CPLU01_04850</name>
</gene>
<reference evidence="1" key="1">
    <citation type="journal article" date="2020" name="Phytopathology">
        <title>Genome Sequence Resources of Colletotrichum truncatum, C. plurivorum, C. musicola, and C. sojae: Four Species Pathogenic to Soybean (Glycine max).</title>
        <authorList>
            <person name="Rogerio F."/>
            <person name="Boufleur T.R."/>
            <person name="Ciampi-Guillardi M."/>
            <person name="Sukno S.A."/>
            <person name="Thon M.R."/>
            <person name="Massola Junior N.S."/>
            <person name="Baroncelli R."/>
        </authorList>
    </citation>
    <scope>NUCLEOTIDE SEQUENCE</scope>
    <source>
        <strain evidence="1">LFN00145</strain>
    </source>
</reference>